<protein>
    <recommendedName>
        <fullName evidence="4">DUF1049 domain-containing protein</fullName>
    </recommendedName>
</protein>
<keyword evidence="1" id="KW-1133">Transmembrane helix</keyword>
<accession>A0A5S4FC13</accession>
<comment type="caution">
    <text evidence="2">The sequence shown here is derived from an EMBL/GenBank/DDBJ whole genome shotgun (WGS) entry which is preliminary data.</text>
</comment>
<evidence type="ECO:0000313" key="3">
    <source>
        <dbReference type="Proteomes" id="UP000309128"/>
    </source>
</evidence>
<gene>
    <name evidence="2" type="ORF">ETD86_26710</name>
</gene>
<evidence type="ECO:0008006" key="4">
    <source>
        <dbReference type="Google" id="ProtNLM"/>
    </source>
</evidence>
<keyword evidence="3" id="KW-1185">Reference proteome</keyword>
<reference evidence="2 3" key="1">
    <citation type="submission" date="2019-05" db="EMBL/GenBank/DDBJ databases">
        <title>Draft genome sequence of Nonomuraea turkmeniaca DSM 43926.</title>
        <authorList>
            <person name="Saricaoglu S."/>
            <person name="Isik K."/>
        </authorList>
    </citation>
    <scope>NUCLEOTIDE SEQUENCE [LARGE SCALE GENOMIC DNA]</scope>
    <source>
        <strain evidence="2 3">DSM 43926</strain>
    </source>
</reference>
<feature type="transmembrane region" description="Helical" evidence="1">
    <location>
        <begin position="12"/>
        <end position="31"/>
    </location>
</feature>
<evidence type="ECO:0000313" key="2">
    <source>
        <dbReference type="EMBL" id="TMR15663.1"/>
    </source>
</evidence>
<proteinExistence type="predicted"/>
<dbReference type="Proteomes" id="UP000309128">
    <property type="component" value="Unassembled WGS sequence"/>
</dbReference>
<feature type="transmembrane region" description="Helical" evidence="1">
    <location>
        <begin position="51"/>
        <end position="71"/>
    </location>
</feature>
<name>A0A5S4FC13_9ACTN</name>
<keyword evidence="1" id="KW-0472">Membrane</keyword>
<evidence type="ECO:0000256" key="1">
    <source>
        <dbReference type="SAM" id="Phobius"/>
    </source>
</evidence>
<sequence length="72" mass="7566">MRTATSPPPSRSFWLGLALGILLAVATALLIVQNGASVALQWLNLHFTAPLWLFLLALAVSGAVLALLGLML</sequence>
<dbReference type="AlphaFoldDB" id="A0A5S4FC13"/>
<dbReference type="EMBL" id="VCKY01000098">
    <property type="protein sequence ID" value="TMR15663.1"/>
    <property type="molecule type" value="Genomic_DNA"/>
</dbReference>
<keyword evidence="1" id="KW-0812">Transmembrane</keyword>
<organism evidence="2 3">
    <name type="scientific">Nonomuraea turkmeniaca</name>
    <dbReference type="NCBI Taxonomy" id="103838"/>
    <lineage>
        <taxon>Bacteria</taxon>
        <taxon>Bacillati</taxon>
        <taxon>Actinomycetota</taxon>
        <taxon>Actinomycetes</taxon>
        <taxon>Streptosporangiales</taxon>
        <taxon>Streptosporangiaceae</taxon>
        <taxon>Nonomuraea</taxon>
    </lineage>
</organism>